<keyword evidence="1" id="KW-0472">Membrane</keyword>
<feature type="transmembrane region" description="Helical" evidence="1">
    <location>
        <begin position="175"/>
        <end position="194"/>
    </location>
</feature>
<keyword evidence="1" id="KW-0812">Transmembrane</keyword>
<dbReference type="Proteomes" id="UP001597532">
    <property type="component" value="Unassembled WGS sequence"/>
</dbReference>
<organism evidence="4 5">
    <name type="scientific">Arenibacter antarcticus</name>
    <dbReference type="NCBI Taxonomy" id="2040469"/>
    <lineage>
        <taxon>Bacteria</taxon>
        <taxon>Pseudomonadati</taxon>
        <taxon>Bacteroidota</taxon>
        <taxon>Flavobacteriia</taxon>
        <taxon>Flavobacteriales</taxon>
        <taxon>Flavobacteriaceae</taxon>
        <taxon>Arenibacter</taxon>
    </lineage>
</organism>
<keyword evidence="5" id="KW-1185">Reference proteome</keyword>
<protein>
    <submittedName>
        <fullName evidence="4">TPM domain-containing protein</fullName>
    </submittedName>
</protein>
<dbReference type="InterPro" id="IPR007621">
    <property type="entry name" value="TPM_dom"/>
</dbReference>
<dbReference type="Pfam" id="PF04536">
    <property type="entry name" value="TPM_phosphatase"/>
    <property type="match status" value="1"/>
</dbReference>
<keyword evidence="1" id="KW-1133">Transmembrane helix</keyword>
<reference evidence="5" key="1">
    <citation type="journal article" date="2019" name="Int. J. Syst. Evol. Microbiol.">
        <title>The Global Catalogue of Microorganisms (GCM) 10K type strain sequencing project: providing services to taxonomists for standard genome sequencing and annotation.</title>
        <authorList>
            <consortium name="The Broad Institute Genomics Platform"/>
            <consortium name="The Broad Institute Genome Sequencing Center for Infectious Disease"/>
            <person name="Wu L."/>
            <person name="Ma J."/>
        </authorList>
    </citation>
    <scope>NUCLEOTIDE SEQUENCE [LARGE SCALE GENOMIC DNA]</scope>
    <source>
        <strain evidence="5">KCTC 52924</strain>
    </source>
</reference>
<evidence type="ECO:0000313" key="5">
    <source>
        <dbReference type="Proteomes" id="UP001597532"/>
    </source>
</evidence>
<evidence type="ECO:0000256" key="2">
    <source>
        <dbReference type="SAM" id="SignalP"/>
    </source>
</evidence>
<sequence length="266" mass="28130">MLKKTLLSWIFIACFTSIFAQFTIPEAPKAPTSVYDYAKVLSFSEAQALKTKLISYSDTTSTQIVLAIVNTINGENIGLLTPRWAHKWGIGQADKDNGVFILLAEKERRIWISPGYGVEDRLTSGIVGEITRNIIIPEFKKEDYYTGLDKGTDAIIQALNGKFKGERTPDKSPDFPFSSVLPFIVFIVIMMILSNRGRKGGGGKGGGKSTGLNIWDMIILSSMGRSGQGTGSSRGGFGGSGGFGGGGFGGGFGGGGFSGGGAGGSW</sequence>
<evidence type="ECO:0000313" key="4">
    <source>
        <dbReference type="EMBL" id="MFD2791220.1"/>
    </source>
</evidence>
<dbReference type="RefSeq" id="WP_251806423.1">
    <property type="nucleotide sequence ID" value="NZ_CP166679.1"/>
</dbReference>
<evidence type="ECO:0000256" key="1">
    <source>
        <dbReference type="SAM" id="Phobius"/>
    </source>
</evidence>
<accession>A0ABW5VIW5</accession>
<dbReference type="Gene3D" id="3.10.310.50">
    <property type="match status" value="1"/>
</dbReference>
<comment type="caution">
    <text evidence="4">The sequence shown here is derived from an EMBL/GenBank/DDBJ whole genome shotgun (WGS) entry which is preliminary data.</text>
</comment>
<dbReference type="PANTHER" id="PTHR30373:SF2">
    <property type="entry name" value="UPF0603 PROTEIN YGCG"/>
    <property type="match status" value="1"/>
</dbReference>
<evidence type="ECO:0000259" key="3">
    <source>
        <dbReference type="Pfam" id="PF04536"/>
    </source>
</evidence>
<name>A0ABW5VIW5_9FLAO</name>
<feature type="domain" description="TPM" evidence="3">
    <location>
        <begin position="34"/>
        <end position="157"/>
    </location>
</feature>
<gene>
    <name evidence="4" type="ORF">ACFS1K_15700</name>
</gene>
<dbReference type="EMBL" id="JBHUOK010000032">
    <property type="protein sequence ID" value="MFD2791220.1"/>
    <property type="molecule type" value="Genomic_DNA"/>
</dbReference>
<proteinExistence type="predicted"/>
<keyword evidence="2" id="KW-0732">Signal</keyword>
<feature type="signal peptide" evidence="2">
    <location>
        <begin position="1"/>
        <end position="20"/>
    </location>
</feature>
<feature type="chain" id="PRO_5046362321" evidence="2">
    <location>
        <begin position="21"/>
        <end position="266"/>
    </location>
</feature>
<dbReference type="PANTHER" id="PTHR30373">
    <property type="entry name" value="UPF0603 PROTEIN YGCG"/>
    <property type="match status" value="1"/>
</dbReference>